<gene>
    <name evidence="7" type="ORF">GCM10008937_22710</name>
</gene>
<proteinExistence type="predicted"/>
<evidence type="ECO:0000256" key="2">
    <source>
        <dbReference type="ARBA" id="ARBA00022723"/>
    </source>
</evidence>
<dbReference type="InterPro" id="IPR014756">
    <property type="entry name" value="Ig_E-set"/>
</dbReference>
<evidence type="ECO:0000313" key="8">
    <source>
        <dbReference type="Proteomes" id="UP001500191"/>
    </source>
</evidence>
<dbReference type="InterPro" id="IPR032694">
    <property type="entry name" value="CopC/D"/>
</dbReference>
<evidence type="ECO:0000256" key="1">
    <source>
        <dbReference type="ARBA" id="ARBA00004196"/>
    </source>
</evidence>
<dbReference type="Proteomes" id="UP001500191">
    <property type="component" value="Unassembled WGS sequence"/>
</dbReference>
<dbReference type="Pfam" id="PF04234">
    <property type="entry name" value="CopC"/>
    <property type="match status" value="1"/>
</dbReference>
<keyword evidence="8" id="KW-1185">Reference proteome</keyword>
<feature type="domain" description="CopC" evidence="6">
    <location>
        <begin position="19"/>
        <end position="131"/>
    </location>
</feature>
<evidence type="ECO:0000256" key="5">
    <source>
        <dbReference type="SAM" id="SignalP"/>
    </source>
</evidence>
<evidence type="ECO:0000256" key="4">
    <source>
        <dbReference type="ARBA" id="ARBA00023008"/>
    </source>
</evidence>
<keyword evidence="2" id="KW-0479">Metal-binding</keyword>
<dbReference type="InterPro" id="IPR007348">
    <property type="entry name" value="CopC_dom"/>
</dbReference>
<feature type="chain" id="PRO_5047080848" description="CopC domain-containing protein" evidence="5">
    <location>
        <begin position="31"/>
        <end position="132"/>
    </location>
</feature>
<organism evidence="7 8">
    <name type="scientific">Deinococcus depolymerans</name>
    <dbReference type="NCBI Taxonomy" id="392408"/>
    <lineage>
        <taxon>Bacteria</taxon>
        <taxon>Thermotogati</taxon>
        <taxon>Deinococcota</taxon>
        <taxon>Deinococci</taxon>
        <taxon>Deinococcales</taxon>
        <taxon>Deinococcaceae</taxon>
        <taxon>Deinococcus</taxon>
    </lineage>
</organism>
<keyword evidence="4" id="KW-0186">Copper</keyword>
<dbReference type="SUPFAM" id="SSF81296">
    <property type="entry name" value="E set domains"/>
    <property type="match status" value="1"/>
</dbReference>
<comment type="caution">
    <text evidence="7">The sequence shown here is derived from an EMBL/GenBank/DDBJ whole genome shotgun (WGS) entry which is preliminary data.</text>
</comment>
<evidence type="ECO:0000256" key="3">
    <source>
        <dbReference type="ARBA" id="ARBA00022729"/>
    </source>
</evidence>
<sequence length="132" mass="13622">MNKTLTLLTTLTLSVAAAHTAVSGVTPAPAATVRAPAAVTLTFSEPVELRFSTFRVMAVPAGVSVPEAARRALAEPADSARLASRPGVVTGAAVRLTLPLKASLKAGPFVVAWKILSEDGHPVTGHSTFRVR</sequence>
<keyword evidence="3 5" id="KW-0732">Signal</keyword>
<accession>A0ABN1C9D7</accession>
<dbReference type="Gene3D" id="2.60.40.1220">
    <property type="match status" value="1"/>
</dbReference>
<evidence type="ECO:0000313" key="7">
    <source>
        <dbReference type="EMBL" id="GAA0514469.1"/>
    </source>
</evidence>
<dbReference type="InterPro" id="IPR014755">
    <property type="entry name" value="Cu-Rt/internalin_Ig-like"/>
</dbReference>
<dbReference type="EMBL" id="BAAADB010000021">
    <property type="protein sequence ID" value="GAA0514469.1"/>
    <property type="molecule type" value="Genomic_DNA"/>
</dbReference>
<feature type="signal peptide" evidence="5">
    <location>
        <begin position="1"/>
        <end position="30"/>
    </location>
</feature>
<dbReference type="RefSeq" id="WP_343758892.1">
    <property type="nucleotide sequence ID" value="NZ_BAAADB010000021.1"/>
</dbReference>
<comment type="subcellular location">
    <subcellularLocation>
        <location evidence="1">Cell envelope</location>
    </subcellularLocation>
</comment>
<dbReference type="PANTHER" id="PTHR34820">
    <property type="entry name" value="INNER MEMBRANE PROTEIN YEBZ"/>
    <property type="match status" value="1"/>
</dbReference>
<name>A0ABN1C9D7_9DEIO</name>
<reference evidence="7 8" key="1">
    <citation type="journal article" date="2019" name="Int. J. Syst. Evol. Microbiol.">
        <title>The Global Catalogue of Microorganisms (GCM) 10K type strain sequencing project: providing services to taxonomists for standard genome sequencing and annotation.</title>
        <authorList>
            <consortium name="The Broad Institute Genomics Platform"/>
            <consortium name="The Broad Institute Genome Sequencing Center for Infectious Disease"/>
            <person name="Wu L."/>
            <person name="Ma J."/>
        </authorList>
    </citation>
    <scope>NUCLEOTIDE SEQUENCE [LARGE SCALE GENOMIC DNA]</scope>
    <source>
        <strain evidence="7 8">JCM 14368</strain>
    </source>
</reference>
<evidence type="ECO:0000259" key="6">
    <source>
        <dbReference type="Pfam" id="PF04234"/>
    </source>
</evidence>
<protein>
    <recommendedName>
        <fullName evidence="6">CopC domain-containing protein</fullName>
    </recommendedName>
</protein>
<dbReference type="PANTHER" id="PTHR34820:SF4">
    <property type="entry name" value="INNER MEMBRANE PROTEIN YEBZ"/>
    <property type="match status" value="1"/>
</dbReference>